<dbReference type="Gene3D" id="3.90.10.10">
    <property type="entry name" value="Cytochrome C3"/>
    <property type="match status" value="2"/>
</dbReference>
<dbReference type="SUPFAM" id="SSF48695">
    <property type="entry name" value="Multiheme cytochromes"/>
    <property type="match status" value="1"/>
</dbReference>
<keyword evidence="9" id="KW-1185">Reference proteome</keyword>
<gene>
    <name evidence="8" type="ORF">DSOUD_2438</name>
</gene>
<keyword evidence="1" id="KW-0813">Transport</keyword>
<feature type="domain" description="Class III cytochrome C" evidence="7">
    <location>
        <begin position="47"/>
        <end position="95"/>
    </location>
</feature>
<dbReference type="Proteomes" id="UP000057158">
    <property type="component" value="Chromosome"/>
</dbReference>
<dbReference type="GO" id="GO:0020037">
    <property type="term" value="F:heme binding"/>
    <property type="evidence" value="ECO:0007669"/>
    <property type="project" value="InterPro"/>
</dbReference>
<dbReference type="CDD" id="cd08168">
    <property type="entry name" value="Cytochrom_C3"/>
    <property type="match status" value="1"/>
</dbReference>
<dbReference type="PANTHER" id="PTHR39425">
    <property type="entry name" value="LIPOPROTEIN CYTOCHROME C"/>
    <property type="match status" value="1"/>
</dbReference>
<dbReference type="STRING" id="1603606.DSOUD_2438"/>
<dbReference type="GO" id="GO:0009055">
    <property type="term" value="F:electron transfer activity"/>
    <property type="evidence" value="ECO:0007669"/>
    <property type="project" value="InterPro"/>
</dbReference>
<dbReference type="InterPro" id="IPR020942">
    <property type="entry name" value="Cyt_c_III_dom"/>
</dbReference>
<keyword evidence="4" id="KW-0249">Electron transport</keyword>
<dbReference type="PANTHER" id="PTHR39425:SF1">
    <property type="entry name" value="CYTOCHROME C7-LIKE DOMAIN-CONTAINING PROTEIN"/>
    <property type="match status" value="1"/>
</dbReference>
<evidence type="ECO:0000256" key="1">
    <source>
        <dbReference type="ARBA" id="ARBA00022448"/>
    </source>
</evidence>
<evidence type="ECO:0000259" key="7">
    <source>
        <dbReference type="Pfam" id="PF02085"/>
    </source>
</evidence>
<dbReference type="OrthoDB" id="9814800at2"/>
<dbReference type="InterPro" id="IPR036280">
    <property type="entry name" value="Multihaem_cyt_sf"/>
</dbReference>
<dbReference type="PATRIC" id="fig|1603606.3.peg.2635"/>
<dbReference type="GO" id="GO:0046872">
    <property type="term" value="F:metal ion binding"/>
    <property type="evidence" value="ECO:0007669"/>
    <property type="project" value="UniProtKB-KW"/>
</dbReference>
<evidence type="ECO:0000256" key="4">
    <source>
        <dbReference type="ARBA" id="ARBA00022982"/>
    </source>
</evidence>
<organism evidence="8 9">
    <name type="scientific">Desulfuromonas soudanensis</name>
    <dbReference type="NCBI Taxonomy" id="1603606"/>
    <lineage>
        <taxon>Bacteria</taxon>
        <taxon>Pseudomonadati</taxon>
        <taxon>Thermodesulfobacteriota</taxon>
        <taxon>Desulfuromonadia</taxon>
        <taxon>Desulfuromonadales</taxon>
        <taxon>Desulfuromonadaceae</taxon>
        <taxon>Desulfuromonas</taxon>
    </lineage>
</organism>
<proteinExistence type="predicted"/>
<feature type="transmembrane region" description="Helical" evidence="6">
    <location>
        <begin position="12"/>
        <end position="39"/>
    </location>
</feature>
<name>A0A0M4CXX8_9BACT</name>
<protein>
    <submittedName>
        <fullName evidence="8">Quinol:cytochrome c oxidoreductase pentaheme cytochrome subunit</fullName>
    </submittedName>
</protein>
<keyword evidence="6" id="KW-0812">Transmembrane</keyword>
<keyword evidence="6" id="KW-1133">Transmembrane helix</keyword>
<dbReference type="AlphaFoldDB" id="A0A0M4CXX8"/>
<dbReference type="Pfam" id="PF02085">
    <property type="entry name" value="Cytochrom_CIII"/>
    <property type="match status" value="1"/>
</dbReference>
<evidence type="ECO:0000256" key="2">
    <source>
        <dbReference type="ARBA" id="ARBA00022617"/>
    </source>
</evidence>
<keyword evidence="2" id="KW-0349">Heme</keyword>
<sequence>MAAKLTDEQKRWLVAFLVRGGVLGYFALCLVLVGARALWWSGADLQPRQPIAFAHAVHAGELAMACTFCHPTADTSPQAGVAAVDRCMSCHRTVAVDRPEVQKLRGYAERREPIFWNRVHDLPDFIYFTHKRHLRAGIDCFACHGAVAKMTTARRVRPLQMGWCITCHRQFEGPTDCAACHH</sequence>
<evidence type="ECO:0000313" key="8">
    <source>
        <dbReference type="EMBL" id="ALC17191.1"/>
    </source>
</evidence>
<keyword evidence="6" id="KW-0472">Membrane</keyword>
<reference evidence="8 9" key="1">
    <citation type="submission" date="2015-07" db="EMBL/GenBank/DDBJ databases">
        <title>Isolation and Genomic Characterization of a Novel Halophilic Metal-Reducing Deltaproteobacterium from the Deep Subsurface.</title>
        <authorList>
            <person name="Badalamenti J.P."/>
            <person name="Summers Z.M."/>
            <person name="Gralnick J.A."/>
            <person name="Bond D.R."/>
        </authorList>
    </citation>
    <scope>NUCLEOTIDE SEQUENCE [LARGE SCALE GENOMIC DNA]</scope>
    <source>
        <strain evidence="8 9">WTL</strain>
    </source>
</reference>
<keyword evidence="3" id="KW-0479">Metal-binding</keyword>
<evidence type="ECO:0000256" key="6">
    <source>
        <dbReference type="SAM" id="Phobius"/>
    </source>
</evidence>
<keyword evidence="5" id="KW-0408">Iron</keyword>
<accession>A0A0M4CXX8</accession>
<evidence type="ECO:0000256" key="3">
    <source>
        <dbReference type="ARBA" id="ARBA00022723"/>
    </source>
</evidence>
<dbReference type="RefSeq" id="WP_053551221.1">
    <property type="nucleotide sequence ID" value="NZ_CP010802.1"/>
</dbReference>
<evidence type="ECO:0000256" key="5">
    <source>
        <dbReference type="ARBA" id="ARBA00023004"/>
    </source>
</evidence>
<dbReference type="EMBL" id="CP010802">
    <property type="protein sequence ID" value="ALC17191.1"/>
    <property type="molecule type" value="Genomic_DNA"/>
</dbReference>
<evidence type="ECO:0000313" key="9">
    <source>
        <dbReference type="Proteomes" id="UP000057158"/>
    </source>
</evidence>
<dbReference type="KEGG" id="des:DSOUD_2438"/>